<dbReference type="Proteomes" id="UP000424527">
    <property type="component" value="Unassembled WGS sequence"/>
</dbReference>
<evidence type="ECO:0000259" key="1">
    <source>
        <dbReference type="Pfam" id="PF05699"/>
    </source>
</evidence>
<name>A0A6G0IZ90_LARCR</name>
<comment type="caution">
    <text evidence="2">The sequence shown here is derived from an EMBL/GenBank/DDBJ whole genome shotgun (WGS) entry which is preliminary data.</text>
</comment>
<dbReference type="EMBL" id="REGW02000005">
    <property type="protein sequence ID" value="KAE8296828.1"/>
    <property type="molecule type" value="Genomic_DNA"/>
</dbReference>
<dbReference type="InterPro" id="IPR008906">
    <property type="entry name" value="HATC_C_dom"/>
</dbReference>
<sequence length="175" mass="20007">MQLRMLVGLTRQEKCGTLYDFATFMSSLHAQTRGLFKDVGNLLYLALSLPISVTSSERSFSALRRLKTWLCNTVVQRRLTHLALLHMHQDILDLDTLDVHALMTEFISTTPERKTTFGVLPSTYDNHGDEDAWLEMMQHIVPTFPIICTMAENVKSNKDCYKQIAQKARAMEDLV</sequence>
<dbReference type="PANTHER" id="PTHR46289:SF17">
    <property type="entry name" value="HAT C-TERMINAL DIMERISATION DOMAIN-CONTAINING PROTEIN"/>
    <property type="match status" value="1"/>
</dbReference>
<accession>A0A6G0IZ90</accession>
<dbReference type="GO" id="GO:0046983">
    <property type="term" value="F:protein dimerization activity"/>
    <property type="evidence" value="ECO:0007669"/>
    <property type="project" value="InterPro"/>
</dbReference>
<dbReference type="InterPro" id="IPR052958">
    <property type="entry name" value="IFN-induced_PKR_regulator"/>
</dbReference>
<organism evidence="2 3">
    <name type="scientific">Larimichthys crocea</name>
    <name type="common">Large yellow croaker</name>
    <name type="synonym">Pseudosciaena crocea</name>
    <dbReference type="NCBI Taxonomy" id="215358"/>
    <lineage>
        <taxon>Eukaryota</taxon>
        <taxon>Metazoa</taxon>
        <taxon>Chordata</taxon>
        <taxon>Craniata</taxon>
        <taxon>Vertebrata</taxon>
        <taxon>Euteleostomi</taxon>
        <taxon>Actinopterygii</taxon>
        <taxon>Neopterygii</taxon>
        <taxon>Teleostei</taxon>
        <taxon>Neoteleostei</taxon>
        <taxon>Acanthomorphata</taxon>
        <taxon>Eupercaria</taxon>
        <taxon>Sciaenidae</taxon>
        <taxon>Larimichthys</taxon>
    </lineage>
</organism>
<keyword evidence="3" id="KW-1185">Reference proteome</keyword>
<evidence type="ECO:0000313" key="2">
    <source>
        <dbReference type="EMBL" id="KAE8296828.1"/>
    </source>
</evidence>
<dbReference type="PANTHER" id="PTHR46289">
    <property type="entry name" value="52 KDA REPRESSOR OF THE INHIBITOR OF THE PROTEIN KINASE-LIKE PROTEIN-RELATED"/>
    <property type="match status" value="1"/>
</dbReference>
<evidence type="ECO:0000313" key="3">
    <source>
        <dbReference type="Proteomes" id="UP000424527"/>
    </source>
</evidence>
<dbReference type="Pfam" id="PF05699">
    <property type="entry name" value="Dimer_Tnp_hAT"/>
    <property type="match status" value="1"/>
</dbReference>
<gene>
    <name evidence="2" type="ORF">D5F01_LYC05595</name>
</gene>
<reference evidence="2 3" key="1">
    <citation type="submission" date="2019-07" db="EMBL/GenBank/DDBJ databases">
        <title>Chromosome genome assembly for large yellow croaker.</title>
        <authorList>
            <person name="Xiao S."/>
        </authorList>
    </citation>
    <scope>NUCLEOTIDE SEQUENCE [LARGE SCALE GENOMIC DNA]</scope>
    <source>
        <strain evidence="2">JMULYC20181020</strain>
        <tissue evidence="2">Muscle</tissue>
    </source>
</reference>
<dbReference type="AlphaFoldDB" id="A0A6G0IZ90"/>
<protein>
    <submittedName>
        <fullName evidence="2">Zinc finger MYM-type protein 1</fullName>
    </submittedName>
</protein>
<proteinExistence type="predicted"/>
<feature type="domain" description="HAT C-terminal dimerisation" evidence="1">
    <location>
        <begin position="33"/>
        <end position="90"/>
    </location>
</feature>